<feature type="transmembrane region" description="Helical" evidence="1">
    <location>
        <begin position="239"/>
        <end position="256"/>
    </location>
</feature>
<evidence type="ECO:0000313" key="3">
    <source>
        <dbReference type="Proteomes" id="UP001279660"/>
    </source>
</evidence>
<keyword evidence="3" id="KW-1185">Reference proteome</keyword>
<keyword evidence="1" id="KW-1133">Transmembrane helix</keyword>
<evidence type="ECO:0000256" key="1">
    <source>
        <dbReference type="SAM" id="Phobius"/>
    </source>
</evidence>
<accession>A0ABU4PLT3</accession>
<reference evidence="2 3" key="1">
    <citation type="submission" date="2023-11" db="EMBL/GenBank/DDBJ databases">
        <title>MicrobeMod: A computational toolkit for identifying prokaryotic methylation and restriction-modification with nanopore sequencing.</title>
        <authorList>
            <person name="Crits-Christoph A."/>
            <person name="Kang S.C."/>
            <person name="Lee H."/>
            <person name="Ostrov N."/>
        </authorList>
    </citation>
    <scope>NUCLEOTIDE SEQUENCE [LARGE SCALE GENOMIC DNA]</scope>
    <source>
        <strain evidence="2 3">ATCC 14820</strain>
    </source>
</reference>
<keyword evidence="1" id="KW-0472">Membrane</keyword>
<comment type="caution">
    <text evidence="2">The sequence shown here is derived from an EMBL/GenBank/DDBJ whole genome shotgun (WGS) entry which is preliminary data.</text>
</comment>
<gene>
    <name evidence="2" type="ORF">SIL82_12420</name>
</gene>
<sequence length="258" mass="29427">MERALEHIEAAKRLSAELGGTDKDVKEYFFKLPPRAMASLLDEYGRRYGSSAKEYASNTIDKWRSGKVHMSGLVAERLFGLLPPRMPLTEKYKLTESLWEHFGPRSKKRLRIGINADIGAVVEAVQRHFDGVISHYKIPEQLERRFNWLAAGDVEVKQQLLNFLRDRERSLLSEGARIQLPVMLQHIRADTTKLTSRMSQTLKIGKHELELLVDGDAMGVQLEEWTPATKQRGGNDSSWGGWLVAVFILLLVLWKCSK</sequence>
<dbReference type="Proteomes" id="UP001279660">
    <property type="component" value="Unassembled WGS sequence"/>
</dbReference>
<evidence type="ECO:0000313" key="2">
    <source>
        <dbReference type="EMBL" id="MDX5985066.1"/>
    </source>
</evidence>
<name>A0ABU4PLT3_9SPHN</name>
<organism evidence="2 3">
    <name type="scientific">Sphingomonas echinoides</name>
    <dbReference type="NCBI Taxonomy" id="59803"/>
    <lineage>
        <taxon>Bacteria</taxon>
        <taxon>Pseudomonadati</taxon>
        <taxon>Pseudomonadota</taxon>
        <taxon>Alphaproteobacteria</taxon>
        <taxon>Sphingomonadales</taxon>
        <taxon>Sphingomonadaceae</taxon>
        <taxon>Sphingomonas</taxon>
    </lineage>
</organism>
<keyword evidence="1" id="KW-0812">Transmembrane</keyword>
<dbReference type="EMBL" id="JAWXXV010000001">
    <property type="protein sequence ID" value="MDX5985066.1"/>
    <property type="molecule type" value="Genomic_DNA"/>
</dbReference>
<proteinExistence type="predicted"/>
<protein>
    <submittedName>
        <fullName evidence="2">Uncharacterized protein</fullName>
    </submittedName>
</protein>
<dbReference type="RefSeq" id="WP_010402487.1">
    <property type="nucleotide sequence ID" value="NZ_JAWXXV010000001.1"/>
</dbReference>